<evidence type="ECO:0000313" key="2">
    <source>
        <dbReference type="Proteomes" id="UP000499080"/>
    </source>
</evidence>
<protein>
    <submittedName>
        <fullName evidence="1">Uncharacterized protein</fullName>
    </submittedName>
</protein>
<dbReference type="Proteomes" id="UP000499080">
    <property type="component" value="Unassembled WGS sequence"/>
</dbReference>
<name>A0A4Y2MT20_ARAVE</name>
<sequence>MLTCRQSNLCQQVNMRKSKVERPLRMMRGERKQKFAVGERGQSLDKSLRRNISATPHRGWTKGFLSLEFGERRETRLDSEIDSDSGLDPRNR</sequence>
<proteinExistence type="predicted"/>
<reference evidence="1 2" key="1">
    <citation type="journal article" date="2019" name="Sci. Rep.">
        <title>Orb-weaving spider Araneus ventricosus genome elucidates the spidroin gene catalogue.</title>
        <authorList>
            <person name="Kono N."/>
            <person name="Nakamura H."/>
            <person name="Ohtoshi R."/>
            <person name="Moran D.A.P."/>
            <person name="Shinohara A."/>
            <person name="Yoshida Y."/>
            <person name="Fujiwara M."/>
            <person name="Mori M."/>
            <person name="Tomita M."/>
            <person name="Arakawa K."/>
        </authorList>
    </citation>
    <scope>NUCLEOTIDE SEQUENCE [LARGE SCALE GENOMIC DNA]</scope>
</reference>
<evidence type="ECO:0000313" key="1">
    <source>
        <dbReference type="EMBL" id="GBN30308.1"/>
    </source>
</evidence>
<accession>A0A4Y2MT20</accession>
<dbReference type="EMBL" id="BGPR01007894">
    <property type="protein sequence ID" value="GBN30308.1"/>
    <property type="molecule type" value="Genomic_DNA"/>
</dbReference>
<comment type="caution">
    <text evidence="1">The sequence shown here is derived from an EMBL/GenBank/DDBJ whole genome shotgun (WGS) entry which is preliminary data.</text>
</comment>
<dbReference type="AlphaFoldDB" id="A0A4Y2MT20"/>
<keyword evidence="2" id="KW-1185">Reference proteome</keyword>
<organism evidence="1 2">
    <name type="scientific">Araneus ventricosus</name>
    <name type="common">Orbweaver spider</name>
    <name type="synonym">Epeira ventricosa</name>
    <dbReference type="NCBI Taxonomy" id="182803"/>
    <lineage>
        <taxon>Eukaryota</taxon>
        <taxon>Metazoa</taxon>
        <taxon>Ecdysozoa</taxon>
        <taxon>Arthropoda</taxon>
        <taxon>Chelicerata</taxon>
        <taxon>Arachnida</taxon>
        <taxon>Araneae</taxon>
        <taxon>Araneomorphae</taxon>
        <taxon>Entelegynae</taxon>
        <taxon>Araneoidea</taxon>
        <taxon>Araneidae</taxon>
        <taxon>Araneus</taxon>
    </lineage>
</organism>
<gene>
    <name evidence="1" type="ORF">AVEN_217002_1</name>
</gene>